<keyword evidence="1" id="KW-1133">Transmembrane helix</keyword>
<evidence type="ECO:0000256" key="1">
    <source>
        <dbReference type="SAM" id="Phobius"/>
    </source>
</evidence>
<feature type="transmembrane region" description="Helical" evidence="1">
    <location>
        <begin position="257"/>
        <end position="275"/>
    </location>
</feature>
<reference evidence="2 3" key="1">
    <citation type="submission" date="2018-11" db="EMBL/GenBank/DDBJ databases">
        <title>Genomic Encyclopedia of Type Strains, Phase IV (KMG-IV): sequencing the most valuable type-strain genomes for metagenomic binning, comparative biology and taxonomic classification.</title>
        <authorList>
            <person name="Goeker M."/>
        </authorList>
    </citation>
    <scope>NUCLEOTIDE SEQUENCE [LARGE SCALE GENOMIC DNA]</scope>
    <source>
        <strain evidence="2 3">DSM 100316</strain>
    </source>
</reference>
<dbReference type="EMBL" id="RKHR01000003">
    <property type="protein sequence ID" value="ROS05311.1"/>
    <property type="molecule type" value="Genomic_DNA"/>
</dbReference>
<evidence type="ECO:0000313" key="3">
    <source>
        <dbReference type="Proteomes" id="UP000275394"/>
    </source>
</evidence>
<dbReference type="Proteomes" id="UP000275394">
    <property type="component" value="Unassembled WGS sequence"/>
</dbReference>
<gene>
    <name evidence="2" type="ORF">EDC56_0841</name>
</gene>
<accession>A0A3N2DZL5</accession>
<proteinExistence type="predicted"/>
<dbReference type="OrthoDB" id="9760788at2"/>
<organism evidence="2 3">
    <name type="scientific">Sinobacterium caligoides</name>
    <dbReference type="NCBI Taxonomy" id="933926"/>
    <lineage>
        <taxon>Bacteria</taxon>
        <taxon>Pseudomonadati</taxon>
        <taxon>Pseudomonadota</taxon>
        <taxon>Gammaproteobacteria</taxon>
        <taxon>Cellvibrionales</taxon>
        <taxon>Spongiibacteraceae</taxon>
        <taxon>Sinobacterium</taxon>
    </lineage>
</organism>
<evidence type="ECO:0000313" key="2">
    <source>
        <dbReference type="EMBL" id="ROS05311.1"/>
    </source>
</evidence>
<sequence length="507" mass="57823">MSAELVLRMKKAGRRWHLSLAWVAGAVLLLWAGSGLLHPMMSWLGPQTANFYPPKLSLQPAQLERLPDLLAPSAEGGELSGARLLKVVPSGQGPVLLVNHDRLSVPQYYSFRSGLLLPNFDVQQARWLAAYYSGVEDGQVVAVDRIDRFTDDYPAVNRLLPVYRVRYAQADLQLYVHTETLALASISNRSKAMMQSLFRTIHTFSWLDATGAGRVLLVSLLMITLFAFATTGMLLLLNFKRRKITDGKRRWHRRFSYLLFLPLLAWSASGFYHLLQAAYIGESSDLKLSKPINFRHRLDDRFTWLASLEGQSLNSFTVTADRLGKPLYRVSLAPKRTTVTRDQRFSGRPLEEQARYIDAESGKPVMQNDLRRVTELAMQFGSYDESQIFDVQKIVRYGEGYDFRNKRLPVWQVTLTGAGQRDRLFIDATSAILVDQSRRIDRYERWSFSQLHKWNFLAPLTGRFYRDVTIVITLLLFLLSTALGVRLLLSRRRARRSSVTVSSEVIG</sequence>
<feature type="transmembrane region" description="Helical" evidence="1">
    <location>
        <begin position="468"/>
        <end position="489"/>
    </location>
</feature>
<keyword evidence="1" id="KW-0472">Membrane</keyword>
<dbReference type="RefSeq" id="WP_123711228.1">
    <property type="nucleotide sequence ID" value="NZ_RKHR01000003.1"/>
</dbReference>
<dbReference type="AlphaFoldDB" id="A0A3N2DZL5"/>
<evidence type="ECO:0008006" key="4">
    <source>
        <dbReference type="Google" id="ProtNLM"/>
    </source>
</evidence>
<feature type="transmembrane region" description="Helical" evidence="1">
    <location>
        <begin position="215"/>
        <end position="237"/>
    </location>
</feature>
<protein>
    <recommendedName>
        <fullName evidence="4">PepSY-associated transmembrane protein</fullName>
    </recommendedName>
</protein>
<name>A0A3N2DZL5_9GAMM</name>
<keyword evidence="3" id="KW-1185">Reference proteome</keyword>
<keyword evidence="1" id="KW-0812">Transmembrane</keyword>
<comment type="caution">
    <text evidence="2">The sequence shown here is derived from an EMBL/GenBank/DDBJ whole genome shotgun (WGS) entry which is preliminary data.</text>
</comment>